<dbReference type="InterPro" id="IPR013563">
    <property type="entry name" value="Oligopep_ABC_C"/>
</dbReference>
<keyword evidence="2" id="KW-0813">Transport</keyword>
<evidence type="ECO:0000256" key="4">
    <source>
        <dbReference type="ARBA" id="ARBA00022519"/>
    </source>
</evidence>
<evidence type="ECO:0000256" key="6">
    <source>
        <dbReference type="ARBA" id="ARBA00022840"/>
    </source>
</evidence>
<dbReference type="InterPro" id="IPR003439">
    <property type="entry name" value="ABC_transporter-like_ATP-bd"/>
</dbReference>
<dbReference type="SMART" id="SM00382">
    <property type="entry name" value="AAA"/>
    <property type="match status" value="1"/>
</dbReference>
<dbReference type="Gene3D" id="3.40.50.300">
    <property type="entry name" value="P-loop containing nucleotide triphosphate hydrolases"/>
    <property type="match status" value="1"/>
</dbReference>
<evidence type="ECO:0000259" key="7">
    <source>
        <dbReference type="PROSITE" id="PS50893"/>
    </source>
</evidence>
<evidence type="ECO:0000313" key="8">
    <source>
        <dbReference type="EMBL" id="MFK4446497.1"/>
    </source>
</evidence>
<dbReference type="Proteomes" id="UP001620514">
    <property type="component" value="Unassembled WGS sequence"/>
</dbReference>
<dbReference type="SUPFAM" id="SSF52540">
    <property type="entry name" value="P-loop containing nucleoside triphosphate hydrolases"/>
    <property type="match status" value="1"/>
</dbReference>
<proteinExistence type="inferred from homology"/>
<evidence type="ECO:0000256" key="1">
    <source>
        <dbReference type="ARBA" id="ARBA00005417"/>
    </source>
</evidence>
<reference evidence="8 9" key="2">
    <citation type="submission" date="2024-11" db="EMBL/GenBank/DDBJ databases">
        <title>Using genomics to understand microbial adaptation to soil warming.</title>
        <authorList>
            <person name="Deangelis K.M. PhD."/>
        </authorList>
    </citation>
    <scope>NUCLEOTIDE SEQUENCE [LARGE SCALE GENOMIC DNA]</scope>
    <source>
        <strain evidence="8 9">GAS97</strain>
    </source>
</reference>
<comment type="similarity">
    <text evidence="1">Belongs to the ABC transporter superfamily.</text>
</comment>
<comment type="caution">
    <text evidence="8">The sequence shown here is derived from an EMBL/GenBank/DDBJ whole genome shotgun (WGS) entry which is preliminary data.</text>
</comment>
<protein>
    <submittedName>
        <fullName evidence="8">Oligopeptide/dipeptide ABC transporter ATP-binding protein</fullName>
    </submittedName>
</protein>
<dbReference type="Pfam" id="PF00005">
    <property type="entry name" value="ABC_tran"/>
    <property type="match status" value="1"/>
</dbReference>
<evidence type="ECO:0000313" key="9">
    <source>
        <dbReference type="Proteomes" id="UP001620514"/>
    </source>
</evidence>
<name>A0ABW8MRZ9_9BURK</name>
<dbReference type="Pfam" id="PF08352">
    <property type="entry name" value="oligo_HPY"/>
    <property type="match status" value="1"/>
</dbReference>
<dbReference type="InterPro" id="IPR017871">
    <property type="entry name" value="ABC_transporter-like_CS"/>
</dbReference>
<dbReference type="PANTHER" id="PTHR43776:SF7">
    <property type="entry name" value="D,D-DIPEPTIDE TRANSPORT ATP-BINDING PROTEIN DDPF-RELATED"/>
    <property type="match status" value="1"/>
</dbReference>
<gene>
    <name evidence="8" type="ORF">ABH943_006529</name>
</gene>
<dbReference type="PANTHER" id="PTHR43776">
    <property type="entry name" value="TRANSPORT ATP-BINDING PROTEIN"/>
    <property type="match status" value="1"/>
</dbReference>
<dbReference type="CDD" id="cd03257">
    <property type="entry name" value="ABC_NikE_OppD_transporters"/>
    <property type="match status" value="1"/>
</dbReference>
<keyword evidence="5" id="KW-0547">Nucleotide-binding</keyword>
<keyword evidence="6 8" id="KW-0067">ATP-binding</keyword>
<dbReference type="InterPro" id="IPR003593">
    <property type="entry name" value="AAA+_ATPase"/>
</dbReference>
<dbReference type="EMBL" id="JBIYDN010000026">
    <property type="protein sequence ID" value="MFK4446497.1"/>
    <property type="molecule type" value="Genomic_DNA"/>
</dbReference>
<keyword evidence="4" id="KW-0472">Membrane</keyword>
<keyword evidence="9" id="KW-1185">Reference proteome</keyword>
<dbReference type="InterPro" id="IPR027417">
    <property type="entry name" value="P-loop_NTPase"/>
</dbReference>
<keyword evidence="3" id="KW-1003">Cell membrane</keyword>
<sequence length="336" mass="36831">MLLEIDNLSVRYRTRRGVLNAVDDLSLSVARGETLGLVGESGCGKSSLGRAIVGLVDLVGGTVRLDGKDINGLTHRQSLTWRRRMQMVFQDPLSALDPRKTVRRTLTIPLDVHRISTSAERHERVDALLHRVGLAPALAGRLPHELSGGQRQRVNIARALSLDPDVLICDEPVSALDVSLQAQVLNLLADLQRERAITGLFISHDLAAVSYVADRIAVMYLGQIVEILSRDELWHHAAHPYTQLLIDSIPGQGARLPTPSSVELPNPYEPPRGCRFEQRCPRAMPVCRETPPALSELGGGHVVACHLYDDIALRPSSAGKTWPIHEVTETTASRSI</sequence>
<organism evidence="8 9">
    <name type="scientific">Caballeronia udeis</name>
    <dbReference type="NCBI Taxonomy" id="1232866"/>
    <lineage>
        <taxon>Bacteria</taxon>
        <taxon>Pseudomonadati</taxon>
        <taxon>Pseudomonadota</taxon>
        <taxon>Betaproteobacteria</taxon>
        <taxon>Burkholderiales</taxon>
        <taxon>Burkholderiaceae</taxon>
        <taxon>Caballeronia</taxon>
    </lineage>
</organism>
<keyword evidence="4" id="KW-0997">Cell inner membrane</keyword>
<dbReference type="InterPro" id="IPR050319">
    <property type="entry name" value="ABC_transp_ATP-bind"/>
</dbReference>
<evidence type="ECO:0000256" key="3">
    <source>
        <dbReference type="ARBA" id="ARBA00022475"/>
    </source>
</evidence>
<dbReference type="PROSITE" id="PS50893">
    <property type="entry name" value="ABC_TRANSPORTER_2"/>
    <property type="match status" value="1"/>
</dbReference>
<reference evidence="8 9" key="1">
    <citation type="submission" date="2024-10" db="EMBL/GenBank/DDBJ databases">
        <authorList>
            <person name="Deangelis K."/>
            <person name="Huntemann M."/>
            <person name="Clum A."/>
            <person name="Wang J."/>
            <person name="Palaniappan K."/>
            <person name="Ritter S."/>
            <person name="Chen I.-M."/>
            <person name="Stamatis D."/>
            <person name="Reddy T."/>
            <person name="O'Malley R."/>
            <person name="Daum C."/>
            <person name="Ng V."/>
            <person name="Ivanova N."/>
            <person name="Kyrpides N."/>
            <person name="Woyke T."/>
        </authorList>
    </citation>
    <scope>NUCLEOTIDE SEQUENCE [LARGE SCALE GENOMIC DNA]</scope>
    <source>
        <strain evidence="8 9">GAS97</strain>
    </source>
</reference>
<accession>A0ABW8MRZ9</accession>
<dbReference type="RefSeq" id="WP_404611384.1">
    <property type="nucleotide sequence ID" value="NZ_JBIYDN010000026.1"/>
</dbReference>
<evidence type="ECO:0000256" key="2">
    <source>
        <dbReference type="ARBA" id="ARBA00022448"/>
    </source>
</evidence>
<dbReference type="GO" id="GO:0005524">
    <property type="term" value="F:ATP binding"/>
    <property type="evidence" value="ECO:0007669"/>
    <property type="project" value="UniProtKB-KW"/>
</dbReference>
<dbReference type="PROSITE" id="PS00211">
    <property type="entry name" value="ABC_TRANSPORTER_1"/>
    <property type="match status" value="1"/>
</dbReference>
<evidence type="ECO:0000256" key="5">
    <source>
        <dbReference type="ARBA" id="ARBA00022741"/>
    </source>
</evidence>
<feature type="domain" description="ABC transporter" evidence="7">
    <location>
        <begin position="3"/>
        <end position="246"/>
    </location>
</feature>
<dbReference type="NCBIfam" id="TIGR01727">
    <property type="entry name" value="oligo_HPY"/>
    <property type="match status" value="1"/>
</dbReference>